<protein>
    <submittedName>
        <fullName evidence="2">Uncharacterized protein</fullName>
    </submittedName>
</protein>
<evidence type="ECO:0000313" key="2">
    <source>
        <dbReference type="EMBL" id="KAG0147135.1"/>
    </source>
</evidence>
<dbReference type="EMBL" id="MU167251">
    <property type="protein sequence ID" value="KAG0147135.1"/>
    <property type="molecule type" value="Genomic_DNA"/>
</dbReference>
<proteinExistence type="predicted"/>
<comment type="caution">
    <text evidence="2">The sequence shown here is derived from an EMBL/GenBank/DDBJ whole genome shotgun (WGS) entry which is preliminary data.</text>
</comment>
<dbReference type="AlphaFoldDB" id="A0A9P6NHM4"/>
<feature type="region of interest" description="Disordered" evidence="1">
    <location>
        <begin position="18"/>
        <end position="39"/>
    </location>
</feature>
<keyword evidence="3" id="KW-1185">Reference proteome</keyword>
<name>A0A9P6NHM4_9BASI</name>
<feature type="non-terminal residue" evidence="2">
    <location>
        <position position="52"/>
    </location>
</feature>
<feature type="non-terminal residue" evidence="2">
    <location>
        <position position="1"/>
    </location>
</feature>
<reference evidence="2" key="1">
    <citation type="submission" date="2013-11" db="EMBL/GenBank/DDBJ databases">
        <title>Genome sequence of the fusiform rust pathogen reveals effectors for host alternation and coevolution with pine.</title>
        <authorList>
            <consortium name="DOE Joint Genome Institute"/>
            <person name="Smith K."/>
            <person name="Pendleton A."/>
            <person name="Kubisiak T."/>
            <person name="Anderson C."/>
            <person name="Salamov A."/>
            <person name="Aerts A."/>
            <person name="Riley R."/>
            <person name="Clum A."/>
            <person name="Lindquist E."/>
            <person name="Ence D."/>
            <person name="Campbell M."/>
            <person name="Kronenberg Z."/>
            <person name="Feau N."/>
            <person name="Dhillon B."/>
            <person name="Hamelin R."/>
            <person name="Burleigh J."/>
            <person name="Smith J."/>
            <person name="Yandell M."/>
            <person name="Nelson C."/>
            <person name="Grigoriev I."/>
            <person name="Davis J."/>
        </authorList>
    </citation>
    <scope>NUCLEOTIDE SEQUENCE</scope>
    <source>
        <strain evidence="2">G11</strain>
    </source>
</reference>
<dbReference type="Proteomes" id="UP000886653">
    <property type="component" value="Unassembled WGS sequence"/>
</dbReference>
<gene>
    <name evidence="2" type="ORF">CROQUDRAFT_656418</name>
</gene>
<evidence type="ECO:0000313" key="3">
    <source>
        <dbReference type="Proteomes" id="UP000886653"/>
    </source>
</evidence>
<accession>A0A9P6NHM4</accession>
<evidence type="ECO:0000256" key="1">
    <source>
        <dbReference type="SAM" id="MobiDB-lite"/>
    </source>
</evidence>
<organism evidence="2 3">
    <name type="scientific">Cronartium quercuum f. sp. fusiforme G11</name>
    <dbReference type="NCBI Taxonomy" id="708437"/>
    <lineage>
        <taxon>Eukaryota</taxon>
        <taxon>Fungi</taxon>
        <taxon>Dikarya</taxon>
        <taxon>Basidiomycota</taxon>
        <taxon>Pucciniomycotina</taxon>
        <taxon>Pucciniomycetes</taxon>
        <taxon>Pucciniales</taxon>
        <taxon>Coleosporiaceae</taxon>
        <taxon>Cronartium</taxon>
    </lineage>
</organism>
<sequence length="52" mass="5664">LRIPGNRKCSSHVRACMRGAPWSPDTSANRTPTESLPTLVPLPPVTHLFPSL</sequence>